<organism evidence="2 3">
    <name type="scientific">Basidiobolus meristosporus CBS 931.73</name>
    <dbReference type="NCBI Taxonomy" id="1314790"/>
    <lineage>
        <taxon>Eukaryota</taxon>
        <taxon>Fungi</taxon>
        <taxon>Fungi incertae sedis</taxon>
        <taxon>Zoopagomycota</taxon>
        <taxon>Entomophthoromycotina</taxon>
        <taxon>Basidiobolomycetes</taxon>
        <taxon>Basidiobolales</taxon>
        <taxon>Basidiobolaceae</taxon>
        <taxon>Basidiobolus</taxon>
    </lineage>
</organism>
<evidence type="ECO:0000313" key="3">
    <source>
        <dbReference type="Proteomes" id="UP000193498"/>
    </source>
</evidence>
<dbReference type="EMBL" id="MCFE01000246">
    <property type="protein sequence ID" value="ORX93106.1"/>
    <property type="molecule type" value="Genomic_DNA"/>
</dbReference>
<protein>
    <submittedName>
        <fullName evidence="2">Uncharacterized protein</fullName>
    </submittedName>
</protein>
<evidence type="ECO:0000313" key="2">
    <source>
        <dbReference type="EMBL" id="ORX93106.1"/>
    </source>
</evidence>
<accession>A0A1Y1Y5X9</accession>
<comment type="caution">
    <text evidence="2">The sequence shown here is derived from an EMBL/GenBank/DDBJ whole genome shotgun (WGS) entry which is preliminary data.</text>
</comment>
<gene>
    <name evidence="2" type="ORF">K493DRAFT_302873</name>
</gene>
<reference evidence="2 3" key="1">
    <citation type="submission" date="2016-07" db="EMBL/GenBank/DDBJ databases">
        <title>Pervasive Adenine N6-methylation of Active Genes in Fungi.</title>
        <authorList>
            <consortium name="DOE Joint Genome Institute"/>
            <person name="Mondo S.J."/>
            <person name="Dannebaum R.O."/>
            <person name="Kuo R.C."/>
            <person name="Labutti K."/>
            <person name="Haridas S."/>
            <person name="Kuo A."/>
            <person name="Salamov A."/>
            <person name="Ahrendt S.R."/>
            <person name="Lipzen A."/>
            <person name="Sullivan W."/>
            <person name="Andreopoulos W.B."/>
            <person name="Clum A."/>
            <person name="Lindquist E."/>
            <person name="Daum C."/>
            <person name="Ramamoorthy G.K."/>
            <person name="Gryganskyi A."/>
            <person name="Culley D."/>
            <person name="Magnuson J.K."/>
            <person name="James T.Y."/>
            <person name="O'Malley M.A."/>
            <person name="Stajich J.E."/>
            <person name="Spatafora J.W."/>
            <person name="Visel A."/>
            <person name="Grigoriev I.V."/>
        </authorList>
    </citation>
    <scope>NUCLEOTIDE SEQUENCE [LARGE SCALE GENOMIC DNA]</scope>
    <source>
        <strain evidence="2 3">CBS 931.73</strain>
    </source>
</reference>
<feature type="region of interest" description="Disordered" evidence="1">
    <location>
        <begin position="123"/>
        <end position="151"/>
    </location>
</feature>
<dbReference type="Proteomes" id="UP000193498">
    <property type="component" value="Unassembled WGS sequence"/>
</dbReference>
<name>A0A1Y1Y5X9_9FUNG</name>
<dbReference type="AlphaFoldDB" id="A0A1Y1Y5X9"/>
<keyword evidence="3" id="KW-1185">Reference proteome</keyword>
<feature type="compositionally biased region" description="Basic and acidic residues" evidence="1">
    <location>
        <begin position="138"/>
        <end position="151"/>
    </location>
</feature>
<dbReference type="InParanoid" id="A0A1Y1Y5X9"/>
<evidence type="ECO:0000256" key="1">
    <source>
        <dbReference type="SAM" id="MobiDB-lite"/>
    </source>
</evidence>
<proteinExistence type="predicted"/>
<sequence>MRMLMDEGADAAIGIEMGVGVSVGVSADADVVDLGAGVGTGELVHLFSTTDISRRSHGYIRLRTISHPQLFITPPLTSPLTPTPTSTSTHTYNRIHLHSQSANHGWSYTQQLVHTLGGWAKPHTRRTSSWPARVNHPRKPDLERRAGLTEV</sequence>